<reference evidence="1" key="1">
    <citation type="submission" date="2023-04" db="EMBL/GenBank/DDBJ databases">
        <title>A chromosome-level genome assembly of the parasitoid wasp Eretmocerus hayati.</title>
        <authorList>
            <person name="Zhong Y."/>
            <person name="Liu S."/>
            <person name="Liu Y."/>
        </authorList>
    </citation>
    <scope>NUCLEOTIDE SEQUENCE</scope>
    <source>
        <strain evidence="1">ZJU_SS_LIU_2023</strain>
    </source>
</reference>
<dbReference type="Proteomes" id="UP001239111">
    <property type="component" value="Chromosome 2"/>
</dbReference>
<evidence type="ECO:0000313" key="1">
    <source>
        <dbReference type="EMBL" id="KAJ8679934.1"/>
    </source>
</evidence>
<proteinExistence type="predicted"/>
<dbReference type="EMBL" id="CM056742">
    <property type="protein sequence ID" value="KAJ8679934.1"/>
    <property type="molecule type" value="Genomic_DNA"/>
</dbReference>
<accession>A0ACC2P9G3</accession>
<comment type="caution">
    <text evidence="1">The sequence shown here is derived from an EMBL/GenBank/DDBJ whole genome shotgun (WGS) entry which is preliminary data.</text>
</comment>
<organism evidence="1 2">
    <name type="scientific">Eretmocerus hayati</name>
    <dbReference type="NCBI Taxonomy" id="131215"/>
    <lineage>
        <taxon>Eukaryota</taxon>
        <taxon>Metazoa</taxon>
        <taxon>Ecdysozoa</taxon>
        <taxon>Arthropoda</taxon>
        <taxon>Hexapoda</taxon>
        <taxon>Insecta</taxon>
        <taxon>Pterygota</taxon>
        <taxon>Neoptera</taxon>
        <taxon>Endopterygota</taxon>
        <taxon>Hymenoptera</taxon>
        <taxon>Apocrita</taxon>
        <taxon>Proctotrupomorpha</taxon>
        <taxon>Chalcidoidea</taxon>
        <taxon>Aphelinidae</taxon>
        <taxon>Aphelininae</taxon>
        <taxon>Eretmocerus</taxon>
    </lineage>
</organism>
<name>A0ACC2P9G3_9HYME</name>
<gene>
    <name evidence="1" type="ORF">QAD02_015721</name>
</gene>
<sequence>MAVLDIFFKIQVIFFPLAFGNPNVKNKHPLLGSEENNRVFHLASHIANQCFGDSGTLVLSKETLNQSVSSMLNLPNPINIFMENEDSPMRKHLRHRSIFKINEEIVKNLTEPVSSVIMIVQEDTNVTKLMDEFRNSIWWRHDAPYLLIGGSEDKSCARANEFLATLWTFEILNAIFLCTKPANRSRILTLNPYRSIFPSSWETVGKVNSGQQNVTLLQYISSNRDALSKGTGSSYCKSLFFDKVKDVQGYNFKTTYTHPPIIGFEYIENKTGYERCSGIGLKPLCLVLSYINATFTAKKIKSSGFVNKDGKPEGSLLDISTKTVDFLNEPYYLRGYWRIQTYPFYAGVIKIVTHKKPMTFRGLLIYYLNFQMLVTMILLYILLMVALKYSLNTSWSSVVMEYLRILVGAATIAKPQKSASRLTFIFVTLSMTIVTSCLQGYLSATRTSPENMPAVDTETDLIESKLIPCGQSSLKDMISNEYLINLYIVINDQRECLRLMLNGSPIACIVDGILIPYTFDGDPRVHVSRNNFFERGVTLIYTENSPLSNKINQVLFYMREAGFIEFLWDKWKLRVDDNYSEEENVCRSFMYENEVTVVYTLCTVWSVSLIVFLIEIAYFNIIKLNPSHNRAS</sequence>
<protein>
    <submittedName>
        <fullName evidence="1">Uncharacterized protein</fullName>
    </submittedName>
</protein>
<keyword evidence="2" id="KW-1185">Reference proteome</keyword>
<evidence type="ECO:0000313" key="2">
    <source>
        <dbReference type="Proteomes" id="UP001239111"/>
    </source>
</evidence>